<name>I0YU38_COCSC</name>
<dbReference type="OrthoDB" id="1689567at2759"/>
<dbReference type="Pfam" id="PF14703">
    <property type="entry name" value="PHM7_cyt"/>
    <property type="match status" value="1"/>
</dbReference>
<evidence type="ECO:0000259" key="10">
    <source>
        <dbReference type="Pfam" id="PF13967"/>
    </source>
</evidence>
<feature type="transmembrane region" description="Helical" evidence="8">
    <location>
        <begin position="203"/>
        <end position="222"/>
    </location>
</feature>
<feature type="transmembrane region" description="Helical" evidence="8">
    <location>
        <begin position="726"/>
        <end position="752"/>
    </location>
</feature>
<keyword evidence="13" id="KW-1185">Reference proteome</keyword>
<comment type="caution">
    <text evidence="12">The sequence shown here is derived from an EMBL/GenBank/DDBJ whole genome shotgun (WGS) entry which is preliminary data.</text>
</comment>
<comment type="similarity">
    <text evidence="2">Belongs to the CSC1 (TC 1.A.17) family.</text>
</comment>
<evidence type="ECO:0000256" key="3">
    <source>
        <dbReference type="ARBA" id="ARBA00022448"/>
    </source>
</evidence>
<feature type="transmembrane region" description="Helical" evidence="8">
    <location>
        <begin position="683"/>
        <end position="701"/>
    </location>
</feature>
<evidence type="ECO:0000256" key="2">
    <source>
        <dbReference type="ARBA" id="ARBA00007779"/>
    </source>
</evidence>
<dbReference type="InterPro" id="IPR045122">
    <property type="entry name" value="Csc1-like"/>
</dbReference>
<feature type="transmembrane region" description="Helical" evidence="8">
    <location>
        <begin position="57"/>
        <end position="77"/>
    </location>
</feature>
<dbReference type="AlphaFoldDB" id="I0YU38"/>
<keyword evidence="6 8" id="KW-0472">Membrane</keyword>
<feature type="transmembrane region" description="Helical" evidence="8">
    <location>
        <begin position="624"/>
        <end position="648"/>
    </location>
</feature>
<feature type="transmembrane region" description="Helical" evidence="8">
    <location>
        <begin position="654"/>
        <end position="676"/>
    </location>
</feature>
<evidence type="ECO:0000256" key="1">
    <source>
        <dbReference type="ARBA" id="ARBA00004141"/>
    </source>
</evidence>
<dbReference type="RefSeq" id="XP_005646451.1">
    <property type="nucleotide sequence ID" value="XM_005646394.1"/>
</dbReference>
<dbReference type="InterPro" id="IPR027815">
    <property type="entry name" value="CSC1/OSCA1-like_cyt"/>
</dbReference>
<keyword evidence="5 8" id="KW-1133">Transmembrane helix</keyword>
<dbReference type="GeneID" id="17039892"/>
<keyword evidence="4 8" id="KW-0812">Transmembrane</keyword>
<dbReference type="Pfam" id="PF02714">
    <property type="entry name" value="RSN1_7TM"/>
    <property type="match status" value="1"/>
</dbReference>
<organism evidence="12 13">
    <name type="scientific">Coccomyxa subellipsoidea (strain C-169)</name>
    <name type="common">Green microalga</name>
    <dbReference type="NCBI Taxonomy" id="574566"/>
    <lineage>
        <taxon>Eukaryota</taxon>
        <taxon>Viridiplantae</taxon>
        <taxon>Chlorophyta</taxon>
        <taxon>core chlorophytes</taxon>
        <taxon>Trebouxiophyceae</taxon>
        <taxon>Trebouxiophyceae incertae sedis</taxon>
        <taxon>Coccomyxaceae</taxon>
        <taxon>Coccomyxa</taxon>
        <taxon>Coccomyxa subellipsoidea</taxon>
    </lineage>
</organism>
<gene>
    <name evidence="12" type="ORF">COCSUDRAFT_56354</name>
</gene>
<evidence type="ECO:0000259" key="11">
    <source>
        <dbReference type="Pfam" id="PF14703"/>
    </source>
</evidence>
<dbReference type="InterPro" id="IPR032880">
    <property type="entry name" value="CSC1/OSCA1-like_N"/>
</dbReference>
<dbReference type="eggNOG" id="KOG1134">
    <property type="taxonomic scope" value="Eukaryota"/>
</dbReference>
<evidence type="ECO:0000256" key="8">
    <source>
        <dbReference type="SAM" id="Phobius"/>
    </source>
</evidence>
<feature type="transmembrane region" description="Helical" evidence="8">
    <location>
        <begin position="525"/>
        <end position="549"/>
    </location>
</feature>
<feature type="region of interest" description="Disordered" evidence="7">
    <location>
        <begin position="931"/>
        <end position="961"/>
    </location>
</feature>
<feature type="domain" description="CSC1/OSCA1-like cytosolic" evidence="11">
    <location>
        <begin position="380"/>
        <end position="512"/>
    </location>
</feature>
<feature type="domain" description="CSC1/OSCA1-like N-terminal transmembrane" evidence="10">
    <location>
        <begin position="4"/>
        <end position="87"/>
    </location>
</feature>
<evidence type="ECO:0000259" key="9">
    <source>
        <dbReference type="Pfam" id="PF02714"/>
    </source>
</evidence>
<dbReference type="PANTHER" id="PTHR13018">
    <property type="entry name" value="PROBABLE MEMBRANE PROTEIN DUF221-RELATED"/>
    <property type="match status" value="1"/>
</dbReference>
<evidence type="ECO:0000256" key="5">
    <source>
        <dbReference type="ARBA" id="ARBA00022989"/>
    </source>
</evidence>
<dbReference type="GO" id="GO:0005886">
    <property type="term" value="C:plasma membrane"/>
    <property type="evidence" value="ECO:0007669"/>
    <property type="project" value="TreeGrafter"/>
</dbReference>
<evidence type="ECO:0000313" key="13">
    <source>
        <dbReference type="Proteomes" id="UP000007264"/>
    </source>
</evidence>
<reference evidence="12 13" key="1">
    <citation type="journal article" date="2012" name="Genome Biol.">
        <title>The genome of the polar eukaryotic microalga coccomyxa subellipsoidea reveals traits of cold adaptation.</title>
        <authorList>
            <person name="Blanc G."/>
            <person name="Agarkova I."/>
            <person name="Grimwood J."/>
            <person name="Kuo A."/>
            <person name="Brueggeman A."/>
            <person name="Dunigan D."/>
            <person name="Gurnon J."/>
            <person name="Ladunga I."/>
            <person name="Lindquist E."/>
            <person name="Lucas S."/>
            <person name="Pangilinan J."/>
            <person name="Proschold T."/>
            <person name="Salamov A."/>
            <person name="Schmutz J."/>
            <person name="Weeks D."/>
            <person name="Yamada T."/>
            <person name="Claverie J.M."/>
            <person name="Grigoriev I."/>
            <person name="Van Etten J."/>
            <person name="Lomsadze A."/>
            <person name="Borodovsky M."/>
        </authorList>
    </citation>
    <scope>NUCLEOTIDE SEQUENCE [LARGE SCALE GENOMIC DNA]</scope>
    <source>
        <strain evidence="12 13">C-169</strain>
    </source>
</reference>
<keyword evidence="3" id="KW-0813">Transport</keyword>
<sequence>MASLEKFYAPKRFARTRRVRPEPLPRSVWGWIPKVLHYTQDDVVELAGYDAAMYLRILAFGIELFTFVSLWVIIVVLPTNLSGRQVEHLIGRSAVEPSNFTYWIPPPPPLPPPGVNPPAGNAPPRPIKAPDFYAPVPPAPPGLEWWHYRPGVPPLPHPSQYFHNESYKSWGWRYDENFQVVDYTFSKLDLTTMANISGGDQRLWVHLLSAWVISWFVWRLLWRYNREAVALRIAFFMSAETGGVAHTVLVRDVPGLPYGTVAARIEDTALRFLPRFVKKRLVRGATVAHRNVLNAVDTVLDLPSRATNADASVHGPPVQGIFSAASGNDAQLVRRTSFFAKRHSSGHRPATAPLDPSGVVTEVDAWGPAERALESGLTPKEMVQQHFQRLFGGEVLRVHMAVDTRRVDGLVSEYLHTRQKLLDLLDPTSSHEDQKKEVEAELCRVRLEELVSAIRTASEELRRDPEAALPAAFVTFNTRSAQAVASTSMVHHDRTAWIATAAPEPRDVIWGNLGWRLWERQLRSVVCWVVFFCMIAFYLPVVTAIQALLQIDKLVDLPGIREVAELPLVSGLLAGFLPQLVLRLFFSLMPTILALLERLEGLPAESEVEWGVVQKYFSFQARTLLFVVTIFLATFVAGSFLNQVQLLISAPKSILRILGAAAPQTASFFMSYLLLLGLTTKPILFLRIPQLAMYWVGALFSKGERARARLWMGQYIDYGYEIPDNLMAVLLGLTFCVISPLIAPVALLFFIVNNIVGRYQLVYVYAERFQSGGKVWREVSGQVFFAVLTFQLVMVALLALKQAPIVALLAVPLPILTVALWRSAEVLFGPPQEVLSLEAAADLDRRDQENADERRQLMERSQFLDTMYEPPAFRIARWDAASLRTEAAATASGADRMSAAEDLEAQADEEMPMMDDDDLYQDLYTEQFVDRKDTVVQGSSHDKDEELPLSTPLLKRNSHRS</sequence>
<accession>I0YU38</accession>
<feature type="domain" description="CSC1/OSCA1-like 7TM region" evidence="9">
    <location>
        <begin position="523"/>
        <end position="797"/>
    </location>
</feature>
<dbReference type="EMBL" id="AGSI01000011">
    <property type="protein sequence ID" value="EIE21907.1"/>
    <property type="molecule type" value="Genomic_DNA"/>
</dbReference>
<feature type="transmembrane region" description="Helical" evidence="8">
    <location>
        <begin position="569"/>
        <end position="596"/>
    </location>
</feature>
<feature type="compositionally biased region" description="Basic and acidic residues" evidence="7">
    <location>
        <begin position="931"/>
        <end position="946"/>
    </location>
</feature>
<evidence type="ECO:0000256" key="6">
    <source>
        <dbReference type="ARBA" id="ARBA00023136"/>
    </source>
</evidence>
<dbReference type="GO" id="GO:0005227">
    <property type="term" value="F:calcium-activated cation channel activity"/>
    <property type="evidence" value="ECO:0007669"/>
    <property type="project" value="InterPro"/>
</dbReference>
<evidence type="ECO:0000256" key="7">
    <source>
        <dbReference type="SAM" id="MobiDB-lite"/>
    </source>
</evidence>
<feature type="transmembrane region" description="Helical" evidence="8">
    <location>
        <begin position="779"/>
        <end position="799"/>
    </location>
</feature>
<dbReference type="InterPro" id="IPR003864">
    <property type="entry name" value="CSC1/OSCA1-like_7TM"/>
</dbReference>
<dbReference type="KEGG" id="csl:COCSUDRAFT_56354"/>
<dbReference type="Pfam" id="PF13967">
    <property type="entry name" value="RSN1_TM"/>
    <property type="match status" value="1"/>
</dbReference>
<comment type="subcellular location">
    <subcellularLocation>
        <location evidence="1">Membrane</location>
        <topology evidence="1">Multi-pass membrane protein</topology>
    </subcellularLocation>
</comment>
<protein>
    <submittedName>
        <fullName evidence="12">DUF221-domain-containing protein</fullName>
    </submittedName>
</protein>
<dbReference type="PANTHER" id="PTHR13018:SF5">
    <property type="entry name" value="RE44586P"/>
    <property type="match status" value="1"/>
</dbReference>
<proteinExistence type="inferred from homology"/>
<dbReference type="Proteomes" id="UP000007264">
    <property type="component" value="Unassembled WGS sequence"/>
</dbReference>
<evidence type="ECO:0000313" key="12">
    <source>
        <dbReference type="EMBL" id="EIE21907.1"/>
    </source>
</evidence>
<evidence type="ECO:0000256" key="4">
    <source>
        <dbReference type="ARBA" id="ARBA00022692"/>
    </source>
</evidence>